<dbReference type="AlphaFoldDB" id="A0A4R6SI26"/>
<gene>
    <name evidence="2" type="ORF">EV186_102469</name>
</gene>
<dbReference type="EMBL" id="SNXZ01000002">
    <property type="protein sequence ID" value="TDQ00608.1"/>
    <property type="molecule type" value="Genomic_DNA"/>
</dbReference>
<keyword evidence="3" id="KW-1185">Reference proteome</keyword>
<comment type="caution">
    <text evidence="2">The sequence shown here is derived from an EMBL/GenBank/DDBJ whole genome shotgun (WGS) entry which is preliminary data.</text>
</comment>
<sequence>MIRTAARITADVGTVSVLALIDNSRLVPIVVSAALLLTTVLALTAALSTKKTRRDAAYRVLRQLMTRRR</sequence>
<dbReference type="RefSeq" id="WP_133849300.1">
    <property type="nucleotide sequence ID" value="NZ_SNXZ01000002.1"/>
</dbReference>
<feature type="transmembrane region" description="Helical" evidence="1">
    <location>
        <begin position="26"/>
        <end position="47"/>
    </location>
</feature>
<evidence type="ECO:0000256" key="1">
    <source>
        <dbReference type="SAM" id="Phobius"/>
    </source>
</evidence>
<evidence type="ECO:0000313" key="2">
    <source>
        <dbReference type="EMBL" id="TDQ00608.1"/>
    </source>
</evidence>
<accession>A0A4R6SI26</accession>
<reference evidence="2 3" key="1">
    <citation type="submission" date="2019-03" db="EMBL/GenBank/DDBJ databases">
        <title>Genomic Encyclopedia of Type Strains, Phase IV (KMG-IV): sequencing the most valuable type-strain genomes for metagenomic binning, comparative biology and taxonomic classification.</title>
        <authorList>
            <person name="Goeker M."/>
        </authorList>
    </citation>
    <scope>NUCLEOTIDE SEQUENCE [LARGE SCALE GENOMIC DNA]</scope>
    <source>
        <strain evidence="2 3">DSM 45361</strain>
    </source>
</reference>
<organism evidence="2 3">
    <name type="scientific">Labedaea rhizosphaerae</name>
    <dbReference type="NCBI Taxonomy" id="598644"/>
    <lineage>
        <taxon>Bacteria</taxon>
        <taxon>Bacillati</taxon>
        <taxon>Actinomycetota</taxon>
        <taxon>Actinomycetes</taxon>
        <taxon>Pseudonocardiales</taxon>
        <taxon>Pseudonocardiaceae</taxon>
        <taxon>Labedaea</taxon>
    </lineage>
</organism>
<proteinExistence type="predicted"/>
<keyword evidence="1" id="KW-0812">Transmembrane</keyword>
<keyword evidence="1" id="KW-0472">Membrane</keyword>
<name>A0A4R6SI26_LABRH</name>
<dbReference type="Proteomes" id="UP000295444">
    <property type="component" value="Unassembled WGS sequence"/>
</dbReference>
<evidence type="ECO:0000313" key="3">
    <source>
        <dbReference type="Proteomes" id="UP000295444"/>
    </source>
</evidence>
<keyword evidence="1" id="KW-1133">Transmembrane helix</keyword>
<protein>
    <submittedName>
        <fullName evidence="2">Uncharacterized protein</fullName>
    </submittedName>
</protein>